<dbReference type="CDD" id="cd00590">
    <property type="entry name" value="RRM_SF"/>
    <property type="match status" value="1"/>
</dbReference>
<evidence type="ECO:0000256" key="5">
    <source>
        <dbReference type="ARBA" id="ARBA00022833"/>
    </source>
</evidence>
<feature type="domain" description="RanBP2-type" evidence="13">
    <location>
        <begin position="262"/>
        <end position="291"/>
    </location>
</feature>
<feature type="compositionally biased region" description="Basic and acidic residues" evidence="10">
    <location>
        <begin position="25"/>
        <end position="38"/>
    </location>
</feature>
<dbReference type="EMBL" id="JAQQWE010000002">
    <property type="protein sequence ID" value="KAK7962514.1"/>
    <property type="molecule type" value="Genomic_DNA"/>
</dbReference>
<dbReference type="PANTHER" id="PTHR13948:SF3">
    <property type="entry name" value="FI21118P1"/>
    <property type="match status" value="1"/>
</dbReference>
<proteinExistence type="predicted"/>
<evidence type="ECO:0000259" key="13">
    <source>
        <dbReference type="PROSITE" id="PS50199"/>
    </source>
</evidence>
<dbReference type="SUPFAM" id="SSF54928">
    <property type="entry name" value="RNA-binding domain, RBD"/>
    <property type="match status" value="2"/>
</dbReference>
<keyword evidence="7" id="KW-0539">Nucleus</keyword>
<dbReference type="InterPro" id="IPR012677">
    <property type="entry name" value="Nucleotide-bd_a/b_plait_sf"/>
</dbReference>
<dbReference type="PROSITE" id="PS50199">
    <property type="entry name" value="ZF_RANBP2_2"/>
    <property type="match status" value="1"/>
</dbReference>
<dbReference type="Gene3D" id="4.10.1060.10">
    <property type="entry name" value="Zinc finger, RanBP2-type"/>
    <property type="match status" value="1"/>
</dbReference>
<evidence type="ECO:0000259" key="11">
    <source>
        <dbReference type="PROSITE" id="PS50102"/>
    </source>
</evidence>
<keyword evidence="6 8" id="KW-0694">RNA-binding</keyword>
<comment type="caution">
    <text evidence="14">The sequence shown here is derived from an EMBL/GenBank/DDBJ whole genome shotgun (WGS) entry which is preliminary data.</text>
</comment>
<dbReference type="GeneID" id="92072623"/>
<keyword evidence="2" id="KW-0479">Metal-binding</keyword>
<feature type="region of interest" description="Disordered" evidence="10">
    <location>
        <begin position="528"/>
        <end position="575"/>
    </location>
</feature>
<protein>
    <recommendedName>
        <fullName evidence="16">RNA-binding protein</fullName>
    </recommendedName>
</protein>
<dbReference type="SMART" id="SM00547">
    <property type="entry name" value="ZnF_RBZ"/>
    <property type="match status" value="1"/>
</dbReference>
<evidence type="ECO:0000256" key="10">
    <source>
        <dbReference type="SAM" id="MobiDB-lite"/>
    </source>
</evidence>
<dbReference type="InterPro" id="IPR035979">
    <property type="entry name" value="RBD_domain_sf"/>
</dbReference>
<keyword evidence="5" id="KW-0862">Zinc</keyword>
<feature type="region of interest" description="Disordered" evidence="10">
    <location>
        <begin position="18"/>
        <end position="171"/>
    </location>
</feature>
<feature type="compositionally biased region" description="Basic and acidic residues" evidence="10">
    <location>
        <begin position="634"/>
        <end position="643"/>
    </location>
</feature>
<evidence type="ECO:0008006" key="16">
    <source>
        <dbReference type="Google" id="ProtNLM"/>
    </source>
</evidence>
<keyword evidence="4 9" id="KW-0863">Zinc-finger</keyword>
<gene>
    <name evidence="14" type="ORF">PG986_003339</name>
</gene>
<dbReference type="InterPro" id="IPR036443">
    <property type="entry name" value="Znf_RanBP2_sf"/>
</dbReference>
<accession>A0ABR1QRD3</accession>
<feature type="region of interest" description="Disordered" evidence="10">
    <location>
        <begin position="480"/>
        <end position="511"/>
    </location>
</feature>
<evidence type="ECO:0000256" key="1">
    <source>
        <dbReference type="ARBA" id="ARBA00004123"/>
    </source>
</evidence>
<dbReference type="InterPro" id="IPR001876">
    <property type="entry name" value="Znf_RanBP2"/>
</dbReference>
<dbReference type="SUPFAM" id="SSF90209">
    <property type="entry name" value="Ran binding protein zinc finger-like"/>
    <property type="match status" value="1"/>
</dbReference>
<dbReference type="PANTHER" id="PTHR13948">
    <property type="entry name" value="RNA-BINDING PROTEIN"/>
    <property type="match status" value="1"/>
</dbReference>
<comment type="subcellular location">
    <subcellularLocation>
        <location evidence="1">Nucleus</location>
    </subcellularLocation>
</comment>
<dbReference type="PROSITE" id="PS01358">
    <property type="entry name" value="ZF_RANBP2_1"/>
    <property type="match status" value="1"/>
</dbReference>
<organism evidence="14 15">
    <name type="scientific">Apiospora aurea</name>
    <dbReference type="NCBI Taxonomy" id="335848"/>
    <lineage>
        <taxon>Eukaryota</taxon>
        <taxon>Fungi</taxon>
        <taxon>Dikarya</taxon>
        <taxon>Ascomycota</taxon>
        <taxon>Pezizomycotina</taxon>
        <taxon>Sordariomycetes</taxon>
        <taxon>Xylariomycetidae</taxon>
        <taxon>Amphisphaeriales</taxon>
        <taxon>Apiosporaceae</taxon>
        <taxon>Apiospora</taxon>
    </lineage>
</organism>
<dbReference type="Pfam" id="PF00076">
    <property type="entry name" value="RRM_1"/>
    <property type="match status" value="1"/>
</dbReference>
<dbReference type="Pfam" id="PF01585">
    <property type="entry name" value="G-patch"/>
    <property type="match status" value="1"/>
</dbReference>
<keyword evidence="3" id="KW-0677">Repeat</keyword>
<evidence type="ECO:0000256" key="9">
    <source>
        <dbReference type="PROSITE-ProRule" id="PRU00322"/>
    </source>
</evidence>
<feature type="domain" description="RRM" evidence="11">
    <location>
        <begin position="170"/>
        <end position="256"/>
    </location>
</feature>
<evidence type="ECO:0000313" key="14">
    <source>
        <dbReference type="EMBL" id="KAK7962514.1"/>
    </source>
</evidence>
<dbReference type="SMART" id="SM00443">
    <property type="entry name" value="G_patch"/>
    <property type="match status" value="1"/>
</dbReference>
<evidence type="ECO:0000313" key="15">
    <source>
        <dbReference type="Proteomes" id="UP001391051"/>
    </source>
</evidence>
<dbReference type="InterPro" id="IPR000467">
    <property type="entry name" value="G_patch_dom"/>
</dbReference>
<feature type="domain" description="RRM" evidence="11">
    <location>
        <begin position="313"/>
        <end position="428"/>
    </location>
</feature>
<dbReference type="SMART" id="SM00360">
    <property type="entry name" value="RRM"/>
    <property type="match status" value="2"/>
</dbReference>
<feature type="compositionally biased region" description="Basic and acidic residues" evidence="10">
    <location>
        <begin position="50"/>
        <end position="59"/>
    </location>
</feature>
<evidence type="ECO:0000259" key="12">
    <source>
        <dbReference type="PROSITE" id="PS50174"/>
    </source>
</evidence>
<evidence type="ECO:0000256" key="3">
    <source>
        <dbReference type="ARBA" id="ARBA00022737"/>
    </source>
</evidence>
<dbReference type="InterPro" id="IPR000504">
    <property type="entry name" value="RRM_dom"/>
</dbReference>
<evidence type="ECO:0000256" key="6">
    <source>
        <dbReference type="ARBA" id="ARBA00022884"/>
    </source>
</evidence>
<feature type="compositionally biased region" description="Basic and acidic residues" evidence="10">
    <location>
        <begin position="123"/>
        <end position="142"/>
    </location>
</feature>
<reference evidence="14 15" key="1">
    <citation type="submission" date="2023-01" db="EMBL/GenBank/DDBJ databases">
        <title>Analysis of 21 Apiospora genomes using comparative genomics revels a genus with tremendous synthesis potential of carbohydrate active enzymes and secondary metabolites.</title>
        <authorList>
            <person name="Sorensen T."/>
        </authorList>
    </citation>
    <scope>NUCLEOTIDE SEQUENCE [LARGE SCALE GENOMIC DNA]</scope>
    <source>
        <strain evidence="14 15">CBS 24483</strain>
    </source>
</reference>
<evidence type="ECO:0000256" key="2">
    <source>
        <dbReference type="ARBA" id="ARBA00022723"/>
    </source>
</evidence>
<dbReference type="Proteomes" id="UP001391051">
    <property type="component" value="Unassembled WGS sequence"/>
</dbReference>
<feature type="region of interest" description="Disordered" evidence="10">
    <location>
        <begin position="342"/>
        <end position="365"/>
    </location>
</feature>
<dbReference type="PROSITE" id="PS50102">
    <property type="entry name" value="RRM"/>
    <property type="match status" value="2"/>
</dbReference>
<evidence type="ECO:0000256" key="7">
    <source>
        <dbReference type="ARBA" id="ARBA00023242"/>
    </source>
</evidence>
<evidence type="ECO:0000256" key="4">
    <source>
        <dbReference type="ARBA" id="ARBA00022771"/>
    </source>
</evidence>
<dbReference type="Gene3D" id="3.30.70.330">
    <property type="match status" value="2"/>
</dbReference>
<feature type="domain" description="G-patch" evidence="12">
    <location>
        <begin position="681"/>
        <end position="727"/>
    </location>
</feature>
<name>A0ABR1QRD3_9PEZI</name>
<evidence type="ECO:0000256" key="8">
    <source>
        <dbReference type="PROSITE-ProRule" id="PRU00176"/>
    </source>
</evidence>
<keyword evidence="15" id="KW-1185">Reference proteome</keyword>
<feature type="compositionally biased region" description="Basic and acidic residues" evidence="10">
    <location>
        <begin position="66"/>
        <end position="98"/>
    </location>
</feature>
<dbReference type="RefSeq" id="XP_066704625.1">
    <property type="nucleotide sequence ID" value="XM_066839561.1"/>
</dbReference>
<sequence>MRATFFPLSSYEDEIGIQSVTMYDDYDHPARDRDERRSGYRRRSPSSRDAQYRSRHDSSRSPPRAPRGDDSYRDRDRSRDWDRGYEHAGATERYDRARGYQGGPDTGYGDRSYRRRPSPATARDGRATEPGYERERGRRSPREYSSPEPAGDDAYYRDGGYRSGPGRPYHTIKMDDLPENISSQEVDSVMESMGANGLVEVRIKSDDRAGDRRCYAFAEFASDEDAIDFLDRHYPALEFTTADGFNAYVPIAYSRERRQPTNPDDWQCTMCHFENFSRRATCKQCKAPRSSENVADMQLDGKSDECPQQTPSQFLVIRNLPPTISENNLAVGVKKLYVAKEDEPKQAPGAPPKLKSTAPVGNTTGLGAKPGSLSRVFMIRDRYNDAGCRYGFAEFSNLDDARAAMAKFNASPQFTIGSKPVTVAYIHSGVFIPYFKPVTDHDRKFTFTASHNPSLLLSYWNPSVYASEFTIFSENLYEEKAADGPRSEQAATAKDSKKRKADKELTAPTGKKVIAMAPQLARWADKHAELRGAKSGTKKSSNEEKGPPVTGVNSIGSHAVDSPPPPPPPSSSESYADLDRNCCLLCRRKFVSEPSLRRHEQLSDLHKKNLDDKVLVAKAVKDLKAVGKEPTSNYRDRAKERRLVHNQPNKPKPNLPRKKPQQANSSKENEPPKEATPAKPAMSKGAGLLAKMGWSAGAGLGAEGAGRTNIIETAAYAPGVGLGAEGGKIGDAVEEAARATKNDYSDFVAKAKDKARERYEKMG</sequence>
<dbReference type="PROSITE" id="PS50174">
    <property type="entry name" value="G_PATCH"/>
    <property type="match status" value="1"/>
</dbReference>
<feature type="region of interest" description="Disordered" evidence="10">
    <location>
        <begin position="627"/>
        <end position="684"/>
    </location>
</feature>